<dbReference type="HOGENOM" id="CLU_1567459_0_0_11"/>
<accession>B8HIT3</accession>
<organism evidence="1 2">
    <name type="scientific">Pseudarthrobacter chlorophenolicus (strain ATCC 700700 / DSM 12829 / CIP 107037 / JCM 12360 / KCTC 9906 / NCIMB 13794 / A6)</name>
    <name type="common">Arthrobacter chlorophenolicus</name>
    <dbReference type="NCBI Taxonomy" id="452863"/>
    <lineage>
        <taxon>Bacteria</taxon>
        <taxon>Bacillati</taxon>
        <taxon>Actinomycetota</taxon>
        <taxon>Actinomycetes</taxon>
        <taxon>Micrococcales</taxon>
        <taxon>Micrococcaceae</taxon>
        <taxon>Pseudarthrobacter</taxon>
    </lineage>
</organism>
<reference evidence="1" key="1">
    <citation type="submission" date="2009-01" db="EMBL/GenBank/DDBJ databases">
        <title>Complete sequence of plasmid1 of Arthrobacter chlorophenolicus A6.</title>
        <authorList>
            <consortium name="US DOE Joint Genome Institute"/>
            <person name="Lucas S."/>
            <person name="Copeland A."/>
            <person name="Lapidus A."/>
            <person name="Glavina del Rio T."/>
            <person name="Tice H."/>
            <person name="Bruce D."/>
            <person name="Goodwin L."/>
            <person name="Pitluck S."/>
            <person name="Goltsman E."/>
            <person name="Clum A."/>
            <person name="Larimer F."/>
            <person name="Land M."/>
            <person name="Hauser L."/>
            <person name="Kyrpides N."/>
            <person name="Mikhailova N."/>
            <person name="Jansson J."/>
            <person name="Richardson P."/>
        </authorList>
    </citation>
    <scope>NUCLEOTIDE SEQUENCE [LARGE SCALE GENOMIC DNA]</scope>
    <source>
        <strain evidence="1">A6</strain>
        <plasmid evidence="1">pACHL01</plasmid>
    </source>
</reference>
<gene>
    <name evidence="1" type="ordered locus">Achl_4379</name>
</gene>
<keyword evidence="2" id="KW-1185">Reference proteome</keyword>
<dbReference type="KEGG" id="ach:Achl_4379"/>
<evidence type="ECO:0000313" key="2">
    <source>
        <dbReference type="Proteomes" id="UP000002505"/>
    </source>
</evidence>
<dbReference type="AlphaFoldDB" id="B8HIT3"/>
<protein>
    <submittedName>
        <fullName evidence="1">Uncharacterized protein</fullName>
    </submittedName>
</protein>
<dbReference type="Proteomes" id="UP000002505">
    <property type="component" value="Plasmid pACHL01"/>
</dbReference>
<keyword evidence="1" id="KW-0614">Plasmid</keyword>
<proteinExistence type="predicted"/>
<sequence length="182" mass="20319">MSWRVTSAHMTAMTSPSMLSLTGPGDYRIWIRLEPVPHLSSAVQRGRWAESFQAVTLKGADFNADHDRGLSRFEARVYAPPGFEDADRHRCMLASFEFQHMILDSARGGVMDFTGVLVSALAYPQEAYDRLTAGTPLTEIEEARGNWPGDVRYLPHPHTDLQAYLGWRAKVTVAPLKNQDAS</sequence>
<name>B8HIT3_PSECP</name>
<evidence type="ECO:0000313" key="1">
    <source>
        <dbReference type="EMBL" id="ACL42330.1"/>
    </source>
</evidence>
<geneLocation type="plasmid" evidence="1 2">
    <name>pACHL01</name>
</geneLocation>
<dbReference type="EMBL" id="CP001342">
    <property type="protein sequence ID" value="ACL42330.1"/>
    <property type="molecule type" value="Genomic_DNA"/>
</dbReference>